<proteinExistence type="inferred from homology"/>
<evidence type="ECO:0000256" key="4">
    <source>
        <dbReference type="ARBA" id="ARBA00022801"/>
    </source>
</evidence>
<dbReference type="InterPro" id="IPR036264">
    <property type="entry name" value="Bact_exopeptidase_dim_dom"/>
</dbReference>
<keyword evidence="3" id="KW-0479">Metal-binding</keyword>
<dbReference type="Gene3D" id="1.10.150.900">
    <property type="match status" value="1"/>
</dbReference>
<keyword evidence="8" id="KW-1185">Reference proteome</keyword>
<gene>
    <name evidence="7" type="ORF">GPJ59_09580</name>
</gene>
<evidence type="ECO:0000313" key="7">
    <source>
        <dbReference type="EMBL" id="MBW5482124.1"/>
    </source>
</evidence>
<protein>
    <submittedName>
        <fullName evidence="7">M20/M25/M40 family metallo-hydrolase</fullName>
    </submittedName>
</protein>
<name>A0ABS6Z3Z1_9ACTN</name>
<evidence type="ECO:0000256" key="3">
    <source>
        <dbReference type="ARBA" id="ARBA00022723"/>
    </source>
</evidence>
<dbReference type="Gene3D" id="3.40.630.10">
    <property type="entry name" value="Zn peptidases"/>
    <property type="match status" value="1"/>
</dbReference>
<dbReference type="PROSITE" id="PS00758">
    <property type="entry name" value="ARGE_DAPE_CPG2_1"/>
    <property type="match status" value="1"/>
</dbReference>
<evidence type="ECO:0000259" key="6">
    <source>
        <dbReference type="Pfam" id="PF07687"/>
    </source>
</evidence>
<comment type="similarity">
    <text evidence="2">Belongs to the peptidase M20A family.</text>
</comment>
<evidence type="ECO:0000256" key="1">
    <source>
        <dbReference type="ARBA" id="ARBA00001947"/>
    </source>
</evidence>
<dbReference type="PANTHER" id="PTHR43808:SF8">
    <property type="entry name" value="PEPTIDASE M20 DIMERISATION DOMAIN-CONTAINING PROTEIN"/>
    <property type="match status" value="1"/>
</dbReference>
<dbReference type="CDD" id="cd05675">
    <property type="entry name" value="M20_yscS_like"/>
    <property type="match status" value="1"/>
</dbReference>
<evidence type="ECO:0000256" key="5">
    <source>
        <dbReference type="ARBA" id="ARBA00022833"/>
    </source>
</evidence>
<dbReference type="Pfam" id="PF07687">
    <property type="entry name" value="M20_dimer"/>
    <property type="match status" value="1"/>
</dbReference>
<keyword evidence="4" id="KW-0378">Hydrolase</keyword>
<comment type="cofactor">
    <cofactor evidence="1">
        <name>Zn(2+)</name>
        <dbReference type="ChEBI" id="CHEBI:29105"/>
    </cofactor>
</comment>
<feature type="domain" description="Peptidase M20 dimerisation" evidence="6">
    <location>
        <begin position="221"/>
        <end position="348"/>
    </location>
</feature>
<dbReference type="InterPro" id="IPR001261">
    <property type="entry name" value="ArgE/DapE_CS"/>
</dbReference>
<dbReference type="Gene3D" id="3.30.70.360">
    <property type="match status" value="1"/>
</dbReference>
<dbReference type="SUPFAM" id="SSF55031">
    <property type="entry name" value="Bacterial exopeptidase dimerisation domain"/>
    <property type="match status" value="1"/>
</dbReference>
<evidence type="ECO:0000313" key="8">
    <source>
        <dbReference type="Proteomes" id="UP000812013"/>
    </source>
</evidence>
<accession>A0ABS6Z3Z1</accession>
<dbReference type="SUPFAM" id="SSF53187">
    <property type="entry name" value="Zn-dependent exopeptidases"/>
    <property type="match status" value="1"/>
</dbReference>
<organism evidence="7 8">
    <name type="scientific">Streptomyces bambusae</name>
    <dbReference type="NCBI Taxonomy" id="1550616"/>
    <lineage>
        <taxon>Bacteria</taxon>
        <taxon>Bacillati</taxon>
        <taxon>Actinomycetota</taxon>
        <taxon>Actinomycetes</taxon>
        <taxon>Kitasatosporales</taxon>
        <taxon>Streptomycetaceae</taxon>
        <taxon>Streptomyces</taxon>
    </lineage>
</organism>
<dbReference type="PANTHER" id="PTHR43808">
    <property type="entry name" value="ACETYLORNITHINE DEACETYLASE"/>
    <property type="match status" value="1"/>
</dbReference>
<evidence type="ECO:0000256" key="2">
    <source>
        <dbReference type="ARBA" id="ARBA00006247"/>
    </source>
</evidence>
<keyword evidence="5" id="KW-0862">Zinc</keyword>
<dbReference type="RefSeq" id="WP_219666071.1">
    <property type="nucleotide sequence ID" value="NZ_WTFF01000046.1"/>
</dbReference>
<sequence>MTPPVDAAGAADQAGAAEAFDPVDAVALDEVVAFTSELIRIDTTNRGGGDCRERPAAEYAAERLAAAGLEPVLLERTPGRTNVVARIAGRDPAAPALLVHGHLDVVPAEPAEWSVAPFSGEVRDGVVWGRGAVDMKNMDAMVLAVVRAWARAARAGHDCRPRRDIVIAFTADEEDSAVDGSGFLADRHPHLFDGCTEGLSESGAFTLHTGPGRAVYPIAAGERGTAWLKLTAHGTTGHGSKPNPANAVTRLAAAVARIGEYEWPVRLTDTVAASITELAALQGLSVDPRSRTFDLDTVLGKLGPAAALVEATVRNSANPTMLDAGYKLNVIPGRATAHVDGRVLPGGEDEFAATLDELTGPHVDWEFHHREVALEAPVDGATYAALRAAVERFDPAAQVVPFCMAGGTDAKQFSRLGITGYGFSPLKLPPGFDYWSLFHGVDERVPVEALHFGVRVLDHALRTL</sequence>
<reference evidence="7 8" key="1">
    <citation type="submission" date="2019-12" db="EMBL/GenBank/DDBJ databases">
        <title>Genome sequence of Streptomyces bambusae.</title>
        <authorList>
            <person name="Bansal K."/>
            <person name="Choksket S."/>
            <person name="Korpole S."/>
            <person name="Patil P.B."/>
        </authorList>
    </citation>
    <scope>NUCLEOTIDE SEQUENCE [LARGE SCALE GENOMIC DNA]</scope>
    <source>
        <strain evidence="7 8">SK60</strain>
    </source>
</reference>
<dbReference type="InterPro" id="IPR011650">
    <property type="entry name" value="Peptidase_M20_dimer"/>
</dbReference>
<dbReference type="Pfam" id="PF01546">
    <property type="entry name" value="Peptidase_M20"/>
    <property type="match status" value="1"/>
</dbReference>
<dbReference type="NCBIfam" id="NF005913">
    <property type="entry name" value="PRK07906.1"/>
    <property type="match status" value="1"/>
</dbReference>
<dbReference type="InterPro" id="IPR002933">
    <property type="entry name" value="Peptidase_M20"/>
</dbReference>
<dbReference type="EMBL" id="WTFF01000046">
    <property type="protein sequence ID" value="MBW5482124.1"/>
    <property type="molecule type" value="Genomic_DNA"/>
</dbReference>
<dbReference type="Proteomes" id="UP000812013">
    <property type="component" value="Unassembled WGS sequence"/>
</dbReference>
<comment type="caution">
    <text evidence="7">The sequence shown here is derived from an EMBL/GenBank/DDBJ whole genome shotgun (WGS) entry which is preliminary data.</text>
</comment>
<dbReference type="InterPro" id="IPR050072">
    <property type="entry name" value="Peptidase_M20A"/>
</dbReference>